<dbReference type="GO" id="GO:0009307">
    <property type="term" value="P:DNA restriction-modification system"/>
    <property type="evidence" value="ECO:0007669"/>
    <property type="project" value="InterPro"/>
</dbReference>
<keyword evidence="4" id="KW-1185">Reference proteome</keyword>
<evidence type="ECO:0000313" key="4">
    <source>
        <dbReference type="Proteomes" id="UP000199545"/>
    </source>
</evidence>
<dbReference type="GO" id="GO:0003677">
    <property type="term" value="F:DNA binding"/>
    <property type="evidence" value="ECO:0007669"/>
    <property type="project" value="InterPro"/>
</dbReference>
<sequence length="300" mass="34009">MIPDYQKFMWPVLKAIADKKEHSLNEVRDFIAKELNISAKERKKLIPSGKQSVFNNRVSWAVFYLKKAELVESPKRGFLKLTAQGARVVKQQPEEMNIQYLSRFKSFRSFINNSENTESDHQMNQTSTTPEEMLSENYKLVRKQLAEEVLEQVMKCSPNAFEQLVIDLLLAMGYGGSQQDAGQVVGGTGDGGIDGVIKEDRLGLRQIYIQAKRWEKPVGSPEINRFCGALSTKNADRGVFITTSSFTSSAIQAAERSSYHIVLIDGEKLAELMIDYNVGVVEAKRFVIKRIDTDYFEQFT</sequence>
<dbReference type="SUPFAM" id="SSF52980">
    <property type="entry name" value="Restriction endonuclease-like"/>
    <property type="match status" value="1"/>
</dbReference>
<accession>A0A1I3RD76</accession>
<dbReference type="STRING" id="46223.SAMN05421852_109105"/>
<proteinExistence type="predicted"/>
<dbReference type="Proteomes" id="UP000199545">
    <property type="component" value="Unassembled WGS sequence"/>
</dbReference>
<feature type="domain" description="Restriction system protein Mrr-like N-terminal" evidence="2">
    <location>
        <begin position="5"/>
        <end position="90"/>
    </location>
</feature>
<evidence type="ECO:0000259" key="1">
    <source>
        <dbReference type="Pfam" id="PF04471"/>
    </source>
</evidence>
<dbReference type="InterPro" id="IPR025745">
    <property type="entry name" value="Mrr-like_N_dom"/>
</dbReference>
<dbReference type="Pfam" id="PF04471">
    <property type="entry name" value="Mrr_cat"/>
    <property type="match status" value="1"/>
</dbReference>
<dbReference type="AlphaFoldDB" id="A0A1I3RD76"/>
<dbReference type="EMBL" id="FORR01000009">
    <property type="protein sequence ID" value="SFJ43311.1"/>
    <property type="molecule type" value="Genomic_DNA"/>
</dbReference>
<dbReference type="PANTHER" id="PTHR30015:SF7">
    <property type="entry name" value="TYPE IV METHYL-DIRECTED RESTRICTION ENZYME ECOKMRR"/>
    <property type="match status" value="1"/>
</dbReference>
<dbReference type="OrthoDB" id="9803736at2"/>
<evidence type="ECO:0000259" key="2">
    <source>
        <dbReference type="Pfam" id="PF14338"/>
    </source>
</evidence>
<dbReference type="InterPro" id="IPR011856">
    <property type="entry name" value="tRNA_endonuc-like_dom_sf"/>
</dbReference>
<protein>
    <submittedName>
        <fullName evidence="3">Restriction system protein</fullName>
    </submittedName>
</protein>
<dbReference type="Gene3D" id="3.40.1350.10">
    <property type="match status" value="1"/>
</dbReference>
<dbReference type="InterPro" id="IPR007560">
    <property type="entry name" value="Restrct_endonuc_IV_Mrr"/>
</dbReference>
<dbReference type="Pfam" id="PF14338">
    <property type="entry name" value="Mrr_N"/>
    <property type="match status" value="1"/>
</dbReference>
<name>A0A1I3RD76_9BACL</name>
<organism evidence="3 4">
    <name type="scientific">Thermoflavimicrobium dichotomicum</name>
    <dbReference type="NCBI Taxonomy" id="46223"/>
    <lineage>
        <taxon>Bacteria</taxon>
        <taxon>Bacillati</taxon>
        <taxon>Bacillota</taxon>
        <taxon>Bacilli</taxon>
        <taxon>Bacillales</taxon>
        <taxon>Thermoactinomycetaceae</taxon>
        <taxon>Thermoflavimicrobium</taxon>
    </lineage>
</organism>
<gene>
    <name evidence="3" type="ORF">SAMN05421852_109105</name>
</gene>
<feature type="domain" description="Restriction endonuclease type IV Mrr" evidence="1">
    <location>
        <begin position="155"/>
        <end position="273"/>
    </location>
</feature>
<dbReference type="PANTHER" id="PTHR30015">
    <property type="entry name" value="MRR RESTRICTION SYSTEM PROTEIN"/>
    <property type="match status" value="1"/>
</dbReference>
<dbReference type="InterPro" id="IPR011335">
    <property type="entry name" value="Restrct_endonuc-II-like"/>
</dbReference>
<evidence type="ECO:0000313" key="3">
    <source>
        <dbReference type="EMBL" id="SFJ43311.1"/>
    </source>
</evidence>
<dbReference type="InterPro" id="IPR052906">
    <property type="entry name" value="Type_IV_Methyl-Rstrct_Enzyme"/>
</dbReference>
<dbReference type="RefSeq" id="WP_093230219.1">
    <property type="nucleotide sequence ID" value="NZ_FORR01000009.1"/>
</dbReference>
<reference evidence="3 4" key="1">
    <citation type="submission" date="2016-10" db="EMBL/GenBank/DDBJ databases">
        <authorList>
            <person name="de Groot N.N."/>
        </authorList>
    </citation>
    <scope>NUCLEOTIDE SEQUENCE [LARGE SCALE GENOMIC DNA]</scope>
    <source>
        <strain evidence="3 4">DSM 44778</strain>
    </source>
</reference>
<dbReference type="GO" id="GO:0015666">
    <property type="term" value="F:restriction endodeoxyribonuclease activity"/>
    <property type="evidence" value="ECO:0007669"/>
    <property type="project" value="TreeGrafter"/>
</dbReference>